<organism evidence="3 4">
    <name type="scientific">Paraburkholderia elongata</name>
    <dbReference type="NCBI Taxonomy" id="2675747"/>
    <lineage>
        <taxon>Bacteria</taxon>
        <taxon>Pseudomonadati</taxon>
        <taxon>Pseudomonadota</taxon>
        <taxon>Betaproteobacteria</taxon>
        <taxon>Burkholderiales</taxon>
        <taxon>Burkholderiaceae</taxon>
        <taxon>Paraburkholderia</taxon>
    </lineage>
</organism>
<keyword evidence="4" id="KW-1185">Reference proteome</keyword>
<evidence type="ECO:0000256" key="2">
    <source>
        <dbReference type="SAM" id="SignalP"/>
    </source>
</evidence>
<name>A0A972NWR1_9BURK</name>
<evidence type="ECO:0000313" key="3">
    <source>
        <dbReference type="EMBL" id="NPT59764.1"/>
    </source>
</evidence>
<gene>
    <name evidence="3" type="ORF">GNZ13_35730</name>
</gene>
<dbReference type="Proteomes" id="UP000655523">
    <property type="component" value="Unassembled WGS sequence"/>
</dbReference>
<dbReference type="SUPFAM" id="SSF55298">
    <property type="entry name" value="YjgF-like"/>
    <property type="match status" value="1"/>
</dbReference>
<reference evidence="3 4" key="1">
    <citation type="submission" date="2019-11" db="EMBL/GenBank/DDBJ databases">
        <title>Metabolism of dissolved organic matter in forest soils.</title>
        <authorList>
            <person name="Cyle K.T."/>
            <person name="Wilhelm R.C."/>
            <person name="Martinez C.E."/>
        </authorList>
    </citation>
    <scope>NUCLEOTIDE SEQUENCE [LARGE SCALE GENOMIC DNA]</scope>
    <source>
        <strain evidence="3 4">5N</strain>
    </source>
</reference>
<feature type="signal peptide" evidence="2">
    <location>
        <begin position="1"/>
        <end position="25"/>
    </location>
</feature>
<dbReference type="InterPro" id="IPR035959">
    <property type="entry name" value="RutC-like_sf"/>
</dbReference>
<proteinExistence type="inferred from homology"/>
<dbReference type="AlphaFoldDB" id="A0A972NWR1"/>
<dbReference type="Pfam" id="PF01042">
    <property type="entry name" value="Ribonuc_L-PSP"/>
    <property type="match status" value="1"/>
</dbReference>
<dbReference type="CDD" id="cd00448">
    <property type="entry name" value="YjgF_YER057c_UK114_family"/>
    <property type="match status" value="1"/>
</dbReference>
<dbReference type="EMBL" id="WOEZ01000199">
    <property type="protein sequence ID" value="NPT59764.1"/>
    <property type="molecule type" value="Genomic_DNA"/>
</dbReference>
<dbReference type="InterPro" id="IPR006175">
    <property type="entry name" value="YjgF/YER057c/UK114"/>
</dbReference>
<comment type="caution">
    <text evidence="3">The sequence shown here is derived from an EMBL/GenBank/DDBJ whole genome shotgun (WGS) entry which is preliminary data.</text>
</comment>
<evidence type="ECO:0000256" key="1">
    <source>
        <dbReference type="ARBA" id="ARBA00010552"/>
    </source>
</evidence>
<protein>
    <submittedName>
        <fullName evidence="3">RidA family protein</fullName>
    </submittedName>
</protein>
<evidence type="ECO:0000313" key="4">
    <source>
        <dbReference type="Proteomes" id="UP000655523"/>
    </source>
</evidence>
<dbReference type="Gene3D" id="3.30.1330.40">
    <property type="entry name" value="RutC-like"/>
    <property type="match status" value="1"/>
</dbReference>
<dbReference type="GO" id="GO:0019239">
    <property type="term" value="F:deaminase activity"/>
    <property type="evidence" value="ECO:0007669"/>
    <property type="project" value="TreeGrafter"/>
</dbReference>
<comment type="similarity">
    <text evidence="1">Belongs to the RutC family.</text>
</comment>
<dbReference type="PANTHER" id="PTHR11803">
    <property type="entry name" value="2-IMINOBUTANOATE/2-IMINOPROPANOATE DEAMINASE RIDA"/>
    <property type="match status" value="1"/>
</dbReference>
<dbReference type="PANTHER" id="PTHR11803:SF58">
    <property type="entry name" value="PROTEIN HMF1-RELATED"/>
    <property type="match status" value="1"/>
</dbReference>
<keyword evidence="2" id="KW-0732">Signal</keyword>
<dbReference type="GO" id="GO:0005829">
    <property type="term" value="C:cytosol"/>
    <property type="evidence" value="ECO:0007669"/>
    <property type="project" value="TreeGrafter"/>
</dbReference>
<feature type="chain" id="PRO_5036779449" evidence="2">
    <location>
        <begin position="26"/>
        <end position="153"/>
    </location>
</feature>
<sequence>MIGSKTLIAAIAASIGVLAAQAVQAKDYVTTPETQARAYSLAVTGDHSAKTVYFAGQTGRFGADGKPILDFDGQARRVFAEIRETLKKSGGDLSDIASMTVFITDVRNGGHFADIRKEFFPDGKFPGSALITVDGLMGQSQIEIQGIAIIDGK</sequence>
<accession>A0A972NWR1</accession>